<organism evidence="2 3">
    <name type="scientific">Rhodococcus baikonurensis</name>
    <dbReference type="NCBI Taxonomy" id="172041"/>
    <lineage>
        <taxon>Bacteria</taxon>
        <taxon>Bacillati</taxon>
        <taxon>Actinomycetota</taxon>
        <taxon>Actinomycetes</taxon>
        <taxon>Mycobacteriales</taxon>
        <taxon>Nocardiaceae</taxon>
        <taxon>Rhodococcus</taxon>
        <taxon>Rhodococcus erythropolis group</taxon>
    </lineage>
</organism>
<dbReference type="Pfam" id="PF00144">
    <property type="entry name" value="Beta-lactamase"/>
    <property type="match status" value="1"/>
</dbReference>
<dbReference type="EMBL" id="JBHMAS010000028">
    <property type="protein sequence ID" value="MFB9780812.1"/>
    <property type="molecule type" value="Genomic_DNA"/>
</dbReference>
<keyword evidence="2" id="KW-0378">Hydrolase</keyword>
<dbReference type="InterPro" id="IPR012338">
    <property type="entry name" value="Beta-lactam/transpept-like"/>
</dbReference>
<dbReference type="PANTHER" id="PTHR43283:SF7">
    <property type="entry name" value="BETA-LACTAMASE-RELATED DOMAIN-CONTAINING PROTEIN"/>
    <property type="match status" value="1"/>
</dbReference>
<evidence type="ECO:0000259" key="1">
    <source>
        <dbReference type="Pfam" id="PF00144"/>
    </source>
</evidence>
<comment type="caution">
    <text evidence="2">The sequence shown here is derived from an EMBL/GenBank/DDBJ whole genome shotgun (WGS) entry which is preliminary data.</text>
</comment>
<gene>
    <name evidence="2" type="ORF">ACFFQ6_14020</name>
</gene>
<dbReference type="Proteomes" id="UP001589587">
    <property type="component" value="Unassembled WGS sequence"/>
</dbReference>
<dbReference type="InterPro" id="IPR050789">
    <property type="entry name" value="Diverse_Enzym_Activities"/>
</dbReference>
<feature type="domain" description="Beta-lactamase-related" evidence="1">
    <location>
        <begin position="85"/>
        <end position="383"/>
    </location>
</feature>
<keyword evidence="3" id="KW-1185">Reference proteome</keyword>
<name>A0ABV5XGK3_9NOCA</name>
<dbReference type="Gene3D" id="3.40.710.10">
    <property type="entry name" value="DD-peptidase/beta-lactamase superfamily"/>
    <property type="match status" value="1"/>
</dbReference>
<dbReference type="RefSeq" id="WP_047269991.1">
    <property type="nucleotide sequence ID" value="NZ_JBHMAS010000028.1"/>
</dbReference>
<reference evidence="2 3" key="1">
    <citation type="submission" date="2024-09" db="EMBL/GenBank/DDBJ databases">
        <authorList>
            <person name="Sun Q."/>
            <person name="Mori K."/>
        </authorList>
    </citation>
    <scope>NUCLEOTIDE SEQUENCE [LARGE SCALE GENOMIC DNA]</scope>
    <source>
        <strain evidence="2 3">JCM 11411</strain>
    </source>
</reference>
<evidence type="ECO:0000313" key="3">
    <source>
        <dbReference type="Proteomes" id="UP001589587"/>
    </source>
</evidence>
<dbReference type="SUPFAM" id="SSF56601">
    <property type="entry name" value="beta-lactamase/transpeptidase-like"/>
    <property type="match status" value="1"/>
</dbReference>
<dbReference type="PANTHER" id="PTHR43283">
    <property type="entry name" value="BETA-LACTAMASE-RELATED"/>
    <property type="match status" value="1"/>
</dbReference>
<dbReference type="GO" id="GO:0016787">
    <property type="term" value="F:hydrolase activity"/>
    <property type="evidence" value="ECO:0007669"/>
    <property type="project" value="UniProtKB-KW"/>
</dbReference>
<proteinExistence type="predicted"/>
<accession>A0ABV5XGK3</accession>
<sequence length="395" mass="42435">MIEQGIENVRAEITLENWQTAKFLRWTFQNTADVLSTATISRGNEPPSLFPAVATPLSGIAIPPIDYEQPFTVGDVIGSTDTDGWAVAHNGTLLTEQYFGGMTTETSHLLMSVSKSIVGAVVGILNGAGLLDIDAPVCAYVPALASSGYAGATVRHLLDMRSGIAFSEDYLDPASEVRLIEQAIDWAPRSSPDVPRTMYDFLSTLQRKADHGGPFEYRSCETDVLGWICEAATGTRMPELISDTLWSRIGAESDAIIGIDSAGTGMFDGGISACLRDLIRFGSLYLNGGIAVTGKQVVPAAWISDTFAGGLDSRSAFALSPGDNRMPGGMYRNQCWFPYEGSEVLLCLGIHGQMIYVNRTARIVAAKLSAWPLPQDASKLFPTIRAFDAIAAEFT</sequence>
<evidence type="ECO:0000313" key="2">
    <source>
        <dbReference type="EMBL" id="MFB9780812.1"/>
    </source>
</evidence>
<protein>
    <submittedName>
        <fullName evidence="2">Serine hydrolase domain-containing protein</fullName>
        <ecNumber evidence="2">3.-.-.-</ecNumber>
    </submittedName>
</protein>
<dbReference type="EC" id="3.-.-.-" evidence="2"/>
<dbReference type="InterPro" id="IPR001466">
    <property type="entry name" value="Beta-lactam-related"/>
</dbReference>